<comment type="caution">
    <text evidence="8">The sequence shown here is derived from an EMBL/GenBank/DDBJ whole genome shotgun (WGS) entry which is preliminary data.</text>
</comment>
<dbReference type="PANTHER" id="PTHR47053:SF1">
    <property type="entry name" value="MUREIN DD-ENDOPEPTIDASE MEPH-RELATED"/>
    <property type="match status" value="1"/>
</dbReference>
<name>A0ABW4JI53_9BACL</name>
<comment type="similarity">
    <text evidence="1">Belongs to the peptidase C40 family.</text>
</comment>
<feature type="domain" description="NlpC/P60" evidence="7">
    <location>
        <begin position="213"/>
        <end position="340"/>
    </location>
</feature>
<evidence type="ECO:0000259" key="7">
    <source>
        <dbReference type="PROSITE" id="PS51935"/>
    </source>
</evidence>
<dbReference type="InterPro" id="IPR003646">
    <property type="entry name" value="SH3-like_bac-type"/>
</dbReference>
<dbReference type="SUPFAM" id="SSF54001">
    <property type="entry name" value="Cysteine proteinases"/>
    <property type="match status" value="1"/>
</dbReference>
<evidence type="ECO:0000256" key="4">
    <source>
        <dbReference type="ARBA" id="ARBA00022807"/>
    </source>
</evidence>
<organism evidence="8 9">
    <name type="scientific">Alicyclobacillus fodiniaquatilis</name>
    <dbReference type="NCBI Taxonomy" id="1661150"/>
    <lineage>
        <taxon>Bacteria</taxon>
        <taxon>Bacillati</taxon>
        <taxon>Bacillota</taxon>
        <taxon>Bacilli</taxon>
        <taxon>Bacillales</taxon>
        <taxon>Alicyclobacillaceae</taxon>
        <taxon>Alicyclobacillus</taxon>
    </lineage>
</organism>
<dbReference type="InterPro" id="IPR000064">
    <property type="entry name" value="NLP_P60_dom"/>
</dbReference>
<keyword evidence="2" id="KW-0645">Protease</keyword>
<dbReference type="InterPro" id="IPR051202">
    <property type="entry name" value="Peptidase_C40"/>
</dbReference>
<evidence type="ECO:0000313" key="9">
    <source>
        <dbReference type="Proteomes" id="UP001597079"/>
    </source>
</evidence>
<dbReference type="Gene3D" id="2.30.30.40">
    <property type="entry name" value="SH3 Domains"/>
    <property type="match status" value="1"/>
</dbReference>
<protein>
    <submittedName>
        <fullName evidence="8">C40 family peptidase</fullName>
    </submittedName>
</protein>
<accession>A0ABW4JI53</accession>
<dbReference type="SMART" id="SM00287">
    <property type="entry name" value="SH3b"/>
    <property type="match status" value="2"/>
</dbReference>
<evidence type="ECO:0000256" key="6">
    <source>
        <dbReference type="SAM" id="SignalP"/>
    </source>
</evidence>
<dbReference type="Pfam" id="PF08239">
    <property type="entry name" value="SH3_3"/>
    <property type="match status" value="1"/>
</dbReference>
<dbReference type="Gene3D" id="3.90.1720.10">
    <property type="entry name" value="endopeptidase domain like (from Nostoc punctiforme)"/>
    <property type="match status" value="1"/>
</dbReference>
<evidence type="ECO:0000256" key="1">
    <source>
        <dbReference type="ARBA" id="ARBA00007074"/>
    </source>
</evidence>
<feature type="region of interest" description="Disordered" evidence="5">
    <location>
        <begin position="96"/>
        <end position="124"/>
    </location>
</feature>
<feature type="signal peptide" evidence="6">
    <location>
        <begin position="1"/>
        <end position="27"/>
    </location>
</feature>
<evidence type="ECO:0000256" key="5">
    <source>
        <dbReference type="SAM" id="MobiDB-lite"/>
    </source>
</evidence>
<dbReference type="InterPro" id="IPR038765">
    <property type="entry name" value="Papain-like_cys_pep_sf"/>
</dbReference>
<dbReference type="PROSITE" id="PS51935">
    <property type="entry name" value="NLPC_P60"/>
    <property type="match status" value="1"/>
</dbReference>
<feature type="chain" id="PRO_5047502200" evidence="6">
    <location>
        <begin position="28"/>
        <end position="341"/>
    </location>
</feature>
<keyword evidence="6" id="KW-0732">Signal</keyword>
<dbReference type="EMBL" id="JBHUCX010000024">
    <property type="protein sequence ID" value="MFD1675083.1"/>
    <property type="molecule type" value="Genomic_DNA"/>
</dbReference>
<evidence type="ECO:0000256" key="2">
    <source>
        <dbReference type="ARBA" id="ARBA00022670"/>
    </source>
</evidence>
<dbReference type="PANTHER" id="PTHR47053">
    <property type="entry name" value="MUREIN DD-ENDOPEPTIDASE MEPH-RELATED"/>
    <property type="match status" value="1"/>
</dbReference>
<reference evidence="9" key="1">
    <citation type="journal article" date="2019" name="Int. J. Syst. Evol. Microbiol.">
        <title>The Global Catalogue of Microorganisms (GCM) 10K type strain sequencing project: providing services to taxonomists for standard genome sequencing and annotation.</title>
        <authorList>
            <consortium name="The Broad Institute Genomics Platform"/>
            <consortium name="The Broad Institute Genome Sequencing Center for Infectious Disease"/>
            <person name="Wu L."/>
            <person name="Ma J."/>
        </authorList>
    </citation>
    <scope>NUCLEOTIDE SEQUENCE [LARGE SCALE GENOMIC DNA]</scope>
    <source>
        <strain evidence="9">CGMCC 1.12286</strain>
    </source>
</reference>
<keyword evidence="9" id="KW-1185">Reference proteome</keyword>
<evidence type="ECO:0000256" key="3">
    <source>
        <dbReference type="ARBA" id="ARBA00022801"/>
    </source>
</evidence>
<feature type="compositionally biased region" description="Low complexity" evidence="5">
    <location>
        <begin position="97"/>
        <end position="124"/>
    </location>
</feature>
<keyword evidence="4" id="KW-0788">Thiol protease</keyword>
<gene>
    <name evidence="8" type="ORF">ACFSB2_10295</name>
</gene>
<proteinExistence type="inferred from homology"/>
<evidence type="ECO:0000313" key="8">
    <source>
        <dbReference type="EMBL" id="MFD1675083.1"/>
    </source>
</evidence>
<sequence>MKKFVLTVGSLLLSAAPFVGIAQTAYADTQSYVETQHGWVDYHQSASINSPITGRLNLGDKAVLVGKANSYWYEISINGTDAYITTNTKYTKVVDATTSSSGGTSQSTGTTGASTTTSSGSTSTDVTYVQTKQGWVSYHSKAALSSPVIGKLQLGQQAVLVKQANSAWYEISFNGQVGYITTNSKYVTVTNQSNGDEGVNFPAGTSSTPSDWKTEADAVIAAAKSQLGVPYLWGNQIPGVGFDCSNFVEWSYHTGIGVTFSTSSEYQRDNVGTPVALSDIREGDLLFFKTSTNATGGGHVGIYLGNGQVIQEGGGEGKVTIETLATTWFGKNLVFARRIIQ</sequence>
<dbReference type="RefSeq" id="WP_377942943.1">
    <property type="nucleotide sequence ID" value="NZ_JBHUCX010000024.1"/>
</dbReference>
<dbReference type="Proteomes" id="UP001597079">
    <property type="component" value="Unassembled WGS sequence"/>
</dbReference>
<keyword evidence="3" id="KW-0378">Hydrolase</keyword>
<dbReference type="Pfam" id="PF00877">
    <property type="entry name" value="NLPC_P60"/>
    <property type="match status" value="1"/>
</dbReference>